<protein>
    <submittedName>
        <fullName evidence="3">Alpha-amylase</fullName>
    </submittedName>
</protein>
<gene>
    <name evidence="3" type="ORF">GR702_04235</name>
</gene>
<dbReference type="RefSeq" id="WP_160984717.1">
    <property type="nucleotide sequence ID" value="NZ_WVTD01000002.1"/>
</dbReference>
<organism evidence="3 4">
    <name type="scientific">Novosphingobium silvae</name>
    <dbReference type="NCBI Taxonomy" id="2692619"/>
    <lineage>
        <taxon>Bacteria</taxon>
        <taxon>Pseudomonadati</taxon>
        <taxon>Pseudomonadota</taxon>
        <taxon>Alphaproteobacteria</taxon>
        <taxon>Sphingomonadales</taxon>
        <taxon>Sphingomonadaceae</taxon>
        <taxon>Novosphingobium</taxon>
    </lineage>
</organism>
<dbReference type="Pfam" id="PF00128">
    <property type="entry name" value="Alpha-amylase"/>
    <property type="match status" value="1"/>
</dbReference>
<dbReference type="EMBL" id="WVTD01000002">
    <property type="protein sequence ID" value="MYL96984.1"/>
    <property type="molecule type" value="Genomic_DNA"/>
</dbReference>
<dbReference type="CDD" id="cd11339">
    <property type="entry name" value="AmyAc_bac_CMD_like_2"/>
    <property type="match status" value="1"/>
</dbReference>
<evidence type="ECO:0000256" key="1">
    <source>
        <dbReference type="SAM" id="SignalP"/>
    </source>
</evidence>
<dbReference type="AlphaFoldDB" id="A0A7X4K6A9"/>
<name>A0A7X4K6A9_9SPHN</name>
<evidence type="ECO:0000313" key="4">
    <source>
        <dbReference type="Proteomes" id="UP000465810"/>
    </source>
</evidence>
<dbReference type="PANTHER" id="PTHR10357:SF209">
    <property type="entry name" value="PERIPLASMIC ALPHA-AMYLASE"/>
    <property type="match status" value="1"/>
</dbReference>
<proteinExistence type="predicted"/>
<feature type="signal peptide" evidence="1">
    <location>
        <begin position="1"/>
        <end position="22"/>
    </location>
</feature>
<evidence type="ECO:0000313" key="3">
    <source>
        <dbReference type="EMBL" id="MYL96984.1"/>
    </source>
</evidence>
<comment type="caution">
    <text evidence="3">The sequence shown here is derived from an EMBL/GenBank/DDBJ whole genome shotgun (WGS) entry which is preliminary data.</text>
</comment>
<dbReference type="InterPro" id="IPR017853">
    <property type="entry name" value="GH"/>
</dbReference>
<keyword evidence="1" id="KW-0732">Signal</keyword>
<dbReference type="Gene3D" id="3.20.20.80">
    <property type="entry name" value="Glycosidases"/>
    <property type="match status" value="2"/>
</dbReference>
<feature type="chain" id="PRO_5031020844" evidence="1">
    <location>
        <begin position="23"/>
        <end position="605"/>
    </location>
</feature>
<dbReference type="InterPro" id="IPR006047">
    <property type="entry name" value="GH13_cat_dom"/>
</dbReference>
<feature type="domain" description="Glycosyl hydrolase family 13 catalytic" evidence="2">
    <location>
        <begin position="40"/>
        <end position="511"/>
    </location>
</feature>
<accession>A0A7X4K6A9</accession>
<dbReference type="GO" id="GO:0005975">
    <property type="term" value="P:carbohydrate metabolic process"/>
    <property type="evidence" value="ECO:0007669"/>
    <property type="project" value="InterPro"/>
</dbReference>
<sequence>MKLALSSLAALGLALWHGSAAASPEDDMRSRRPEQDVIYFVLPDRFENGDTANDKGGLEGDRLKTGFDPADKGFYHGGDLKGLTSRLDYIQGLGASAIWVGPIFRNKPVQGAKGEESAGYHGYWITDFTTVDPHFGTDADFKALVDAAHARGMKVYMDIIANHTADVIQYAEAAAQGFPYRSKAQYPFSTRGGTGGRPINPGFAGDEDPAPENWSKLTDPSFAYTPLVPRAERSVKVPAWLNDPIFYHNRGNTDWKGESAQYGDFVGLDDLATENPRVVAGMIDIYGAWIDRFGIDGFRIDTARHVNPAFWRAFVPAMVARAKARGIHNFHVFGEIATDDYDPALLASWTRSAGLPAVLDFAFMKGAITALSGKEGTQQLARMVEDDALYQGGKAAALQLPTFLGNHDAGRIAMFIRKAMPGISAEELLARDKLAHALLLTLRGVPTIYSGDEQGFVGAGNDQLARQDMFPSKVAAYNSETLVGTTATTAEANFDTSHPLYRFISDLAHLRRSTPALTSGSTQLRASSEQPGLFAVSRFDPETGGEVLLAFNTSTLALTTQVAVSPASNSFATLAGANCAAKPSAPGSLTVQLPPLGFTVCAARP</sequence>
<evidence type="ECO:0000259" key="2">
    <source>
        <dbReference type="SMART" id="SM00642"/>
    </source>
</evidence>
<reference evidence="3 4" key="1">
    <citation type="submission" date="2019-12" db="EMBL/GenBank/DDBJ databases">
        <authorList>
            <person name="Feng G."/>
            <person name="Zhu H."/>
        </authorList>
    </citation>
    <scope>NUCLEOTIDE SEQUENCE [LARGE SCALE GENOMIC DNA]</scope>
    <source>
        <strain evidence="3 4">FGD1</strain>
    </source>
</reference>
<dbReference type="PANTHER" id="PTHR10357">
    <property type="entry name" value="ALPHA-AMYLASE FAMILY MEMBER"/>
    <property type="match status" value="1"/>
</dbReference>
<dbReference type="SMART" id="SM00642">
    <property type="entry name" value="Aamy"/>
    <property type="match status" value="1"/>
</dbReference>
<dbReference type="Proteomes" id="UP000465810">
    <property type="component" value="Unassembled WGS sequence"/>
</dbReference>
<keyword evidence="4" id="KW-1185">Reference proteome</keyword>
<dbReference type="SUPFAM" id="SSF51445">
    <property type="entry name" value="(Trans)glycosidases"/>
    <property type="match status" value="1"/>
</dbReference>